<dbReference type="PANTHER" id="PTHR44196">
    <property type="entry name" value="DEHYDROGENASE/REDUCTASE SDR FAMILY MEMBER 7B"/>
    <property type="match status" value="1"/>
</dbReference>
<dbReference type="PANTHER" id="PTHR44196:SF1">
    <property type="entry name" value="DEHYDROGENASE_REDUCTASE SDR FAMILY MEMBER 7B"/>
    <property type="match status" value="1"/>
</dbReference>
<accession>A0A7W3QLL1</accession>
<dbReference type="PROSITE" id="PS00061">
    <property type="entry name" value="ADH_SHORT"/>
    <property type="match status" value="1"/>
</dbReference>
<gene>
    <name evidence="4" type="ORF">HNR61_003280</name>
</gene>
<sequence>MSIAIVTGGASGIGRAVATCLVARGDTVVVTDINEEGAGKVADRLNSLGRGKAAAARLDVTDAAAVEELYRGVRAEHGALDLVFNNAGISIGGAAEELTLDHWDRAIDINLKGVVHGVHAAYPIMLEQRSGHIVNTASLAGLVPMPLGIPYTATKHAVVGLSLGLRAEAAGRGVKVSVVCPSFVDTPLLTNVNPDLPPTSMSGDAKDDIQKAAPRLYTAEKLARDIMRGVARNQALIVAPAHGRAAWRGMRLNPGAAVKVASLAVARLRSGG</sequence>
<dbReference type="GO" id="GO:0016020">
    <property type="term" value="C:membrane"/>
    <property type="evidence" value="ECO:0007669"/>
    <property type="project" value="TreeGrafter"/>
</dbReference>
<proteinExistence type="inferred from homology"/>
<dbReference type="InterPro" id="IPR036291">
    <property type="entry name" value="NAD(P)-bd_dom_sf"/>
</dbReference>
<dbReference type="EMBL" id="JACJIA010000004">
    <property type="protein sequence ID" value="MBA8951640.1"/>
    <property type="molecule type" value="Genomic_DNA"/>
</dbReference>
<dbReference type="PRINTS" id="PR00081">
    <property type="entry name" value="GDHRDH"/>
</dbReference>
<keyword evidence="2" id="KW-0560">Oxidoreductase</keyword>
<comment type="similarity">
    <text evidence="1 3">Belongs to the short-chain dehydrogenases/reductases (SDR) family.</text>
</comment>
<dbReference type="FunFam" id="3.40.50.720:FF:000084">
    <property type="entry name" value="Short-chain dehydrogenase reductase"/>
    <property type="match status" value="1"/>
</dbReference>
<comment type="caution">
    <text evidence="4">The sequence shown here is derived from an EMBL/GenBank/DDBJ whole genome shotgun (WGS) entry which is preliminary data.</text>
</comment>
<evidence type="ECO:0000256" key="2">
    <source>
        <dbReference type="ARBA" id="ARBA00023002"/>
    </source>
</evidence>
<dbReference type="Gene3D" id="3.40.50.720">
    <property type="entry name" value="NAD(P)-binding Rossmann-like Domain"/>
    <property type="match status" value="1"/>
</dbReference>
<evidence type="ECO:0000256" key="3">
    <source>
        <dbReference type="RuleBase" id="RU000363"/>
    </source>
</evidence>
<dbReference type="RefSeq" id="WP_067828453.1">
    <property type="nucleotide sequence ID" value="NZ_BAAALP010000092.1"/>
</dbReference>
<evidence type="ECO:0000313" key="5">
    <source>
        <dbReference type="Proteomes" id="UP000572680"/>
    </source>
</evidence>
<dbReference type="AlphaFoldDB" id="A0A7W3QLL1"/>
<dbReference type="CDD" id="cd05233">
    <property type="entry name" value="SDR_c"/>
    <property type="match status" value="1"/>
</dbReference>
<evidence type="ECO:0000256" key="1">
    <source>
        <dbReference type="ARBA" id="ARBA00006484"/>
    </source>
</evidence>
<organism evidence="4 5">
    <name type="scientific">Actinomadura namibiensis</name>
    <dbReference type="NCBI Taxonomy" id="182080"/>
    <lineage>
        <taxon>Bacteria</taxon>
        <taxon>Bacillati</taxon>
        <taxon>Actinomycetota</taxon>
        <taxon>Actinomycetes</taxon>
        <taxon>Streptosporangiales</taxon>
        <taxon>Thermomonosporaceae</taxon>
        <taxon>Actinomadura</taxon>
    </lineage>
</organism>
<dbReference type="GO" id="GO:0016491">
    <property type="term" value="F:oxidoreductase activity"/>
    <property type="evidence" value="ECO:0007669"/>
    <property type="project" value="UniProtKB-KW"/>
</dbReference>
<dbReference type="PRINTS" id="PR00080">
    <property type="entry name" value="SDRFAMILY"/>
</dbReference>
<dbReference type="InterPro" id="IPR002347">
    <property type="entry name" value="SDR_fam"/>
</dbReference>
<dbReference type="InterPro" id="IPR020904">
    <property type="entry name" value="Sc_DH/Rdtase_CS"/>
</dbReference>
<name>A0A7W3QLL1_ACTNM</name>
<reference evidence="4 5" key="1">
    <citation type="submission" date="2020-08" db="EMBL/GenBank/DDBJ databases">
        <title>Genomic Encyclopedia of Type Strains, Phase IV (KMG-IV): sequencing the most valuable type-strain genomes for metagenomic binning, comparative biology and taxonomic classification.</title>
        <authorList>
            <person name="Goeker M."/>
        </authorList>
    </citation>
    <scope>NUCLEOTIDE SEQUENCE [LARGE SCALE GENOMIC DNA]</scope>
    <source>
        <strain evidence="4 5">DSM 44197</strain>
    </source>
</reference>
<keyword evidence="5" id="KW-1185">Reference proteome</keyword>
<protein>
    <submittedName>
        <fullName evidence="4">NAD(P)-dependent dehydrogenase (Short-subunit alcohol dehydrogenase family)</fullName>
    </submittedName>
</protein>
<evidence type="ECO:0000313" key="4">
    <source>
        <dbReference type="EMBL" id="MBA8951640.1"/>
    </source>
</evidence>
<dbReference type="Proteomes" id="UP000572680">
    <property type="component" value="Unassembled WGS sequence"/>
</dbReference>
<dbReference type="Pfam" id="PF00106">
    <property type="entry name" value="adh_short"/>
    <property type="match status" value="1"/>
</dbReference>
<dbReference type="SUPFAM" id="SSF51735">
    <property type="entry name" value="NAD(P)-binding Rossmann-fold domains"/>
    <property type="match status" value="1"/>
</dbReference>